<dbReference type="Pfam" id="PF06013">
    <property type="entry name" value="WXG100"/>
    <property type="match status" value="1"/>
</dbReference>
<dbReference type="AlphaFoldDB" id="A0A7I7QL92"/>
<reference evidence="1 2" key="1">
    <citation type="journal article" date="2019" name="Emerg. Microbes Infect.">
        <title>Comprehensive subspecies identification of 175 nontuberculous mycobacteria species based on 7547 genomic profiles.</title>
        <authorList>
            <person name="Matsumoto Y."/>
            <person name="Kinjo T."/>
            <person name="Motooka D."/>
            <person name="Nabeya D."/>
            <person name="Jung N."/>
            <person name="Uechi K."/>
            <person name="Horii T."/>
            <person name="Iida T."/>
            <person name="Fujita J."/>
            <person name="Nakamura S."/>
        </authorList>
    </citation>
    <scope>NUCLEOTIDE SEQUENCE [LARGE SCALE GENOMIC DNA]</scope>
    <source>
        <strain evidence="1 2">JCM 17899</strain>
    </source>
</reference>
<proteinExistence type="predicted"/>
<evidence type="ECO:0000313" key="1">
    <source>
        <dbReference type="EMBL" id="BBY27123.1"/>
    </source>
</evidence>
<sequence>MPTFRYDIAEMSDFVDMIDQSLAEATTHLESAQDTASTVLEHYSGIAATAFTESHQRWQEQAEQHLTALREYRTYVATARDNYADALRANLEMFG</sequence>
<dbReference type="InterPro" id="IPR010310">
    <property type="entry name" value="T7SS_ESAT-6-like"/>
</dbReference>
<dbReference type="Gene3D" id="1.10.287.1060">
    <property type="entry name" value="ESAT-6-like"/>
    <property type="match status" value="1"/>
</dbReference>
<dbReference type="SUPFAM" id="SSF140453">
    <property type="entry name" value="EsxAB dimer-like"/>
    <property type="match status" value="1"/>
</dbReference>
<dbReference type="Proteomes" id="UP000467193">
    <property type="component" value="Chromosome"/>
</dbReference>
<dbReference type="KEGG" id="msei:MSEDJ_12190"/>
<protein>
    <recommendedName>
        <fullName evidence="3">WXG100 family type VII secretion target</fullName>
    </recommendedName>
</protein>
<evidence type="ECO:0008006" key="3">
    <source>
        <dbReference type="Google" id="ProtNLM"/>
    </source>
</evidence>
<keyword evidence="2" id="KW-1185">Reference proteome</keyword>
<evidence type="ECO:0000313" key="2">
    <source>
        <dbReference type="Proteomes" id="UP000467193"/>
    </source>
</evidence>
<dbReference type="EMBL" id="AP022588">
    <property type="protein sequence ID" value="BBY27123.1"/>
    <property type="molecule type" value="Genomic_DNA"/>
</dbReference>
<gene>
    <name evidence="1" type="ORF">MSEDJ_12190</name>
</gene>
<organism evidence="1 2">
    <name type="scientific">Mycolicibacterium sediminis</name>
    <dbReference type="NCBI Taxonomy" id="1286180"/>
    <lineage>
        <taxon>Bacteria</taxon>
        <taxon>Bacillati</taxon>
        <taxon>Actinomycetota</taxon>
        <taxon>Actinomycetes</taxon>
        <taxon>Mycobacteriales</taxon>
        <taxon>Mycobacteriaceae</taxon>
        <taxon>Mycolicibacterium</taxon>
    </lineage>
</organism>
<dbReference type="InterPro" id="IPR036689">
    <property type="entry name" value="ESAT-6-like_sf"/>
</dbReference>
<accession>A0A7I7QL92</accession>
<dbReference type="RefSeq" id="WP_163796048.1">
    <property type="nucleotide sequence ID" value="NZ_AP022588.1"/>
</dbReference>
<name>A0A7I7QL92_9MYCO</name>